<evidence type="ECO:0000313" key="4">
    <source>
        <dbReference type="Proteomes" id="UP000091967"/>
    </source>
</evidence>
<gene>
    <name evidence="3" type="ORF">FPOA_06937</name>
</gene>
<dbReference type="EMBL" id="LYXU01000003">
    <property type="protein sequence ID" value="OBS20580.1"/>
    <property type="molecule type" value="Genomic_DNA"/>
</dbReference>
<feature type="compositionally biased region" description="Polar residues" evidence="1">
    <location>
        <begin position="113"/>
        <end position="129"/>
    </location>
</feature>
<protein>
    <submittedName>
        <fullName evidence="3">Uncharacterized protein</fullName>
    </submittedName>
</protein>
<keyword evidence="2" id="KW-0732">Signal</keyword>
<comment type="caution">
    <text evidence="3">The sequence shown here is derived from an EMBL/GenBank/DDBJ whole genome shotgun (WGS) entry which is preliminary data.</text>
</comment>
<feature type="compositionally biased region" description="Basic and acidic residues" evidence="1">
    <location>
        <begin position="46"/>
        <end position="61"/>
    </location>
</feature>
<sequence>MRILGAGLALATSLSVILSFKTARGNTMEPGQENNQILSSGNQSLVEKEKEVEAERSHEPNRCSMNNLTPVTKGTGNTKEQPTQRQNKPPNDENNVDESFLDHDMMAIMEPASHNQASDHQAQVNTPSDLGQGLHASDKPAKATAPSGKNNEDRSTQVSTSHDEPLAYKEEASELLTNHDMMKIMQPTNPEDIGE</sequence>
<organism evidence="3 4">
    <name type="scientific">Fusarium poae</name>
    <dbReference type="NCBI Taxonomy" id="36050"/>
    <lineage>
        <taxon>Eukaryota</taxon>
        <taxon>Fungi</taxon>
        <taxon>Dikarya</taxon>
        <taxon>Ascomycota</taxon>
        <taxon>Pezizomycotina</taxon>
        <taxon>Sordariomycetes</taxon>
        <taxon>Hypocreomycetidae</taxon>
        <taxon>Hypocreales</taxon>
        <taxon>Nectriaceae</taxon>
        <taxon>Fusarium</taxon>
    </lineage>
</organism>
<name>A0A1B8AJE7_FUSPO</name>
<reference evidence="3 4" key="1">
    <citation type="submission" date="2016-06" db="EMBL/GenBank/DDBJ databases">
        <title>Living apart together: crosstalk between the core and supernumerary genomes in a fungal plant pathogen.</title>
        <authorList>
            <person name="Vanheule A."/>
            <person name="Audenaert K."/>
            <person name="Warris S."/>
            <person name="Van De Geest H."/>
            <person name="Schijlen E."/>
            <person name="Hofte M."/>
            <person name="De Saeger S."/>
            <person name="Haesaert G."/>
            <person name="Waalwijk C."/>
            <person name="Van Der Lee T."/>
        </authorList>
    </citation>
    <scope>NUCLEOTIDE SEQUENCE [LARGE SCALE GENOMIC DNA]</scope>
    <source>
        <strain evidence="3 4">2516</strain>
    </source>
</reference>
<feature type="region of interest" description="Disordered" evidence="1">
    <location>
        <begin position="27"/>
        <end position="97"/>
    </location>
</feature>
<feature type="signal peptide" evidence="2">
    <location>
        <begin position="1"/>
        <end position="19"/>
    </location>
</feature>
<feature type="region of interest" description="Disordered" evidence="1">
    <location>
        <begin position="113"/>
        <end position="195"/>
    </location>
</feature>
<proteinExistence type="predicted"/>
<feature type="compositionally biased region" description="Polar residues" evidence="1">
    <location>
        <begin position="32"/>
        <end position="45"/>
    </location>
</feature>
<evidence type="ECO:0000256" key="1">
    <source>
        <dbReference type="SAM" id="MobiDB-lite"/>
    </source>
</evidence>
<accession>A0A1B8AJE7</accession>
<feature type="compositionally biased region" description="Basic and acidic residues" evidence="1">
    <location>
        <begin position="150"/>
        <end position="172"/>
    </location>
</feature>
<keyword evidence="4" id="KW-1185">Reference proteome</keyword>
<evidence type="ECO:0000256" key="2">
    <source>
        <dbReference type="SAM" id="SignalP"/>
    </source>
</evidence>
<evidence type="ECO:0000313" key="3">
    <source>
        <dbReference type="EMBL" id="OBS20580.1"/>
    </source>
</evidence>
<feature type="compositionally biased region" description="Polar residues" evidence="1">
    <location>
        <begin position="63"/>
        <end position="93"/>
    </location>
</feature>
<dbReference type="Proteomes" id="UP000091967">
    <property type="component" value="Unassembled WGS sequence"/>
</dbReference>
<dbReference type="AlphaFoldDB" id="A0A1B8AJE7"/>
<feature type="chain" id="PRO_5008602921" evidence="2">
    <location>
        <begin position="20"/>
        <end position="195"/>
    </location>
</feature>